<feature type="domain" description="Solute-binding protein family 5" evidence="6">
    <location>
        <begin position="83"/>
        <end position="463"/>
    </location>
</feature>
<dbReference type="InterPro" id="IPR030678">
    <property type="entry name" value="Peptide/Ni-bd"/>
</dbReference>
<dbReference type="Pfam" id="PF00496">
    <property type="entry name" value="SBP_bac_5"/>
    <property type="match status" value="1"/>
</dbReference>
<dbReference type="SUPFAM" id="SSF53850">
    <property type="entry name" value="Periplasmic binding protein-like II"/>
    <property type="match status" value="1"/>
</dbReference>
<dbReference type="Gene3D" id="3.40.190.10">
    <property type="entry name" value="Periplasmic binding protein-like II"/>
    <property type="match status" value="1"/>
</dbReference>
<reference evidence="7 8" key="1">
    <citation type="submission" date="2014-04" db="EMBL/GenBank/DDBJ databases">
        <title>Draft Genome Sequence of Lactobacillus animalis 381-IL-28.</title>
        <authorList>
            <person name="Sturino J.M."/>
            <person name="Rajendran M."/>
            <person name="Altermann E."/>
        </authorList>
    </citation>
    <scope>NUCLEOTIDE SEQUENCE [LARGE SCALE GENOMIC DNA]</scope>
    <source>
        <strain evidence="7 8">381-IL-28</strain>
    </source>
</reference>
<evidence type="ECO:0000256" key="2">
    <source>
        <dbReference type="ARBA" id="ARBA00005695"/>
    </source>
</evidence>
<dbReference type="Gene3D" id="3.10.105.10">
    <property type="entry name" value="Dipeptide-binding Protein, Domain 3"/>
    <property type="match status" value="1"/>
</dbReference>
<dbReference type="InterPro" id="IPR023765">
    <property type="entry name" value="SBP_5_CS"/>
</dbReference>
<dbReference type="InterPro" id="IPR000914">
    <property type="entry name" value="SBP_5_dom"/>
</dbReference>
<evidence type="ECO:0000256" key="3">
    <source>
        <dbReference type="ARBA" id="ARBA00022448"/>
    </source>
</evidence>
<protein>
    <submittedName>
        <fullName evidence="7">Nickel ABC transporter, nickel/metallophore periplasmic binding protein, nikA</fullName>
    </submittedName>
</protein>
<dbReference type="PANTHER" id="PTHR30290:SF10">
    <property type="entry name" value="PERIPLASMIC OLIGOPEPTIDE-BINDING PROTEIN-RELATED"/>
    <property type="match status" value="1"/>
</dbReference>
<dbReference type="PROSITE" id="PS01040">
    <property type="entry name" value="SBP_BACTERIAL_5"/>
    <property type="match status" value="1"/>
</dbReference>
<dbReference type="RefSeq" id="WP_035449320.1">
    <property type="nucleotide sequence ID" value="NZ_CP195054.1"/>
</dbReference>
<accession>A0ABR4RN03</accession>
<gene>
    <name evidence="7" type="ORF">Lani381_1844</name>
</gene>
<feature type="signal peptide" evidence="5">
    <location>
        <begin position="1"/>
        <end position="27"/>
    </location>
</feature>
<dbReference type="CDD" id="cd08504">
    <property type="entry name" value="PBP2_OppA"/>
    <property type="match status" value="1"/>
</dbReference>
<comment type="subcellular location">
    <subcellularLocation>
        <location evidence="1">Cell membrane</location>
        <topology evidence="1">Lipid-anchor</topology>
    </subcellularLocation>
</comment>
<evidence type="ECO:0000313" key="7">
    <source>
        <dbReference type="EMBL" id="KDA45150.1"/>
    </source>
</evidence>
<dbReference type="Gene3D" id="3.90.76.10">
    <property type="entry name" value="Dipeptide-binding Protein, Domain 1"/>
    <property type="match status" value="1"/>
</dbReference>
<comment type="similarity">
    <text evidence="2">Belongs to the bacterial solute-binding protein 5 family.</text>
</comment>
<evidence type="ECO:0000313" key="8">
    <source>
        <dbReference type="Proteomes" id="UP000027129"/>
    </source>
</evidence>
<dbReference type="PANTHER" id="PTHR30290">
    <property type="entry name" value="PERIPLASMIC BINDING COMPONENT OF ABC TRANSPORTER"/>
    <property type="match status" value="1"/>
</dbReference>
<evidence type="ECO:0000256" key="5">
    <source>
        <dbReference type="SAM" id="SignalP"/>
    </source>
</evidence>
<dbReference type="InterPro" id="IPR039424">
    <property type="entry name" value="SBP_5"/>
</dbReference>
<name>A0ABR4RN03_9LACO</name>
<proteinExistence type="inferred from homology"/>
<dbReference type="PIRSF" id="PIRSF002741">
    <property type="entry name" value="MppA"/>
    <property type="match status" value="1"/>
</dbReference>
<keyword evidence="8" id="KW-1185">Reference proteome</keyword>
<comment type="caution">
    <text evidence="7">The sequence shown here is derived from an EMBL/GenBank/DDBJ whole genome shotgun (WGS) entry which is preliminary data.</text>
</comment>
<sequence length="545" mass="60349">MKFKKLLATWSTLAVATLILSACGSHKAQQSSNKPATKQVLNWSVPNELATLDSITVAESGSANMINNSMEGLFVLKNNKATAGLAIDTKASADGLTYTFSLRKGAKWSNGDPVTAHDFVFAWRRSVDPKTNSLAAYMYSGIKNADDILAGKKAAETLGVKALSDTKLVVTLDKQLPYLKLLLADARFFPQNQRAVAKFGKKYGTSSDTTVFNGPFVLKNWTGSNLSWKLVKNNNYWNKKHIKMETINFKVDKSFTTAYNLYQANKVDFTHLSAEQAKQLADQPGYRVLRRAQITYMKFNETKKEFQNKKIRQAIGYAIDRKQMASSVAGGGSVPLTNLVPQGVSTFKGKDFATWAKTKVGVSYDPKLAHKLLKEGLKELGEDHFEFTLLGRDTEISKKETEFIQSQIEQTLPEVKVQTSNIPIKMQIAKAAKGDFDVTLTGWLADVADPSNFLDIMTKNNPNNMGKYASPKFNELMTVAETSDAMDKDKRFSDLIAAAKLLNEDQPVVPLIQDGTPEMLRPSVHGMIQNTAGLTENFRSVYITE</sequence>
<keyword evidence="4 5" id="KW-0732">Signal</keyword>
<evidence type="ECO:0000259" key="6">
    <source>
        <dbReference type="Pfam" id="PF00496"/>
    </source>
</evidence>
<evidence type="ECO:0000256" key="4">
    <source>
        <dbReference type="ARBA" id="ARBA00022729"/>
    </source>
</evidence>
<dbReference type="PROSITE" id="PS51257">
    <property type="entry name" value="PROKAR_LIPOPROTEIN"/>
    <property type="match status" value="1"/>
</dbReference>
<organism evidence="7 8">
    <name type="scientific">Ligilactobacillus animalis</name>
    <dbReference type="NCBI Taxonomy" id="1605"/>
    <lineage>
        <taxon>Bacteria</taxon>
        <taxon>Bacillati</taxon>
        <taxon>Bacillota</taxon>
        <taxon>Bacilli</taxon>
        <taxon>Lactobacillales</taxon>
        <taxon>Lactobacillaceae</taxon>
        <taxon>Ligilactobacillus</taxon>
    </lineage>
</organism>
<dbReference type="Proteomes" id="UP000027129">
    <property type="component" value="Unassembled WGS sequence"/>
</dbReference>
<dbReference type="EMBL" id="JMHU01000029">
    <property type="protein sequence ID" value="KDA45150.1"/>
    <property type="molecule type" value="Genomic_DNA"/>
</dbReference>
<feature type="chain" id="PRO_5046696264" evidence="5">
    <location>
        <begin position="28"/>
        <end position="545"/>
    </location>
</feature>
<keyword evidence="3" id="KW-0813">Transport</keyword>
<evidence type="ECO:0000256" key="1">
    <source>
        <dbReference type="ARBA" id="ARBA00004193"/>
    </source>
</evidence>